<dbReference type="RefSeq" id="WP_111149842.1">
    <property type="nucleotide sequence ID" value="NZ_QKRB01000063.1"/>
</dbReference>
<reference evidence="2 3" key="1">
    <citation type="submission" date="2018-06" db="EMBL/GenBank/DDBJ databases">
        <title>Paenibacillus imtechensis sp. nov.</title>
        <authorList>
            <person name="Pinnaka A.K."/>
            <person name="Singh H."/>
            <person name="Kaur M."/>
        </authorList>
    </citation>
    <scope>NUCLEOTIDE SEQUENCE [LARGE SCALE GENOMIC DNA]</scope>
    <source>
        <strain evidence="2 3">SMB1</strain>
    </source>
</reference>
<organism evidence="2 3">
    <name type="scientific">Paenibacillus sambharensis</name>
    <dbReference type="NCBI Taxonomy" id="1803190"/>
    <lineage>
        <taxon>Bacteria</taxon>
        <taxon>Bacillati</taxon>
        <taxon>Bacillota</taxon>
        <taxon>Bacilli</taxon>
        <taxon>Bacillales</taxon>
        <taxon>Paenibacillaceae</taxon>
        <taxon>Paenibacillus</taxon>
    </lineage>
</organism>
<accession>A0A2W1LCZ0</accession>
<dbReference type="AlphaFoldDB" id="A0A2W1LCZ0"/>
<evidence type="ECO:0008006" key="4">
    <source>
        <dbReference type="Google" id="ProtNLM"/>
    </source>
</evidence>
<feature type="region of interest" description="Disordered" evidence="1">
    <location>
        <begin position="133"/>
        <end position="176"/>
    </location>
</feature>
<proteinExistence type="predicted"/>
<evidence type="ECO:0000313" key="3">
    <source>
        <dbReference type="Proteomes" id="UP000249522"/>
    </source>
</evidence>
<feature type="compositionally biased region" description="Basic residues" evidence="1">
    <location>
        <begin position="164"/>
        <end position="176"/>
    </location>
</feature>
<name>A0A2W1LCZ0_9BACL</name>
<comment type="caution">
    <text evidence="2">The sequence shown here is derived from an EMBL/GenBank/DDBJ whole genome shotgun (WGS) entry which is preliminary data.</text>
</comment>
<keyword evidence="3" id="KW-1185">Reference proteome</keyword>
<protein>
    <recommendedName>
        <fullName evidence="4">Tyrosine protein kinase</fullName>
    </recommendedName>
</protein>
<feature type="compositionally biased region" description="Basic residues" evidence="1">
    <location>
        <begin position="145"/>
        <end position="157"/>
    </location>
</feature>
<dbReference type="Proteomes" id="UP000249522">
    <property type="component" value="Unassembled WGS sequence"/>
</dbReference>
<gene>
    <name evidence="2" type="ORF">DNH61_25815</name>
</gene>
<sequence>MNPYYRSIRSHRAYQPSADGGQYPGINESSAFGGGAPGSGFPFGGAPAPGSESANLPAVVPAADAAPAAGGKLGGFSLANIGELKGFIDRMGGLDGILGTMTKVQKLFANVQQMAPMLKVLMGSFGKKGAASVLADDDDGEWKPSRRRRRRKTRRRSGSGGTGSRRKSKTPRRSRK</sequence>
<dbReference type="EMBL" id="QKRB01000063">
    <property type="protein sequence ID" value="PZD92915.1"/>
    <property type="molecule type" value="Genomic_DNA"/>
</dbReference>
<evidence type="ECO:0000313" key="2">
    <source>
        <dbReference type="EMBL" id="PZD92915.1"/>
    </source>
</evidence>
<evidence type="ECO:0000256" key="1">
    <source>
        <dbReference type="SAM" id="MobiDB-lite"/>
    </source>
</evidence>
<dbReference type="OrthoDB" id="2680668at2"/>